<reference evidence="2 3" key="1">
    <citation type="journal article" date="2013" name="PLoS Genet.">
        <title>The genome and development-dependent transcriptomes of Pyronema confluens: a window into fungal evolution.</title>
        <authorList>
            <person name="Traeger S."/>
            <person name="Altegoer F."/>
            <person name="Freitag M."/>
            <person name="Gabaldon T."/>
            <person name="Kempken F."/>
            <person name="Kumar A."/>
            <person name="Marcet-Houben M."/>
            <person name="Poggeler S."/>
            <person name="Stajich J.E."/>
            <person name="Nowrousian M."/>
        </authorList>
    </citation>
    <scope>NUCLEOTIDE SEQUENCE [LARGE SCALE GENOMIC DNA]</scope>
    <source>
        <strain evidence="3">CBS 100304</strain>
        <tissue evidence="2">Vegetative mycelium</tissue>
    </source>
</reference>
<evidence type="ECO:0000313" key="2">
    <source>
        <dbReference type="EMBL" id="CCX12559.1"/>
    </source>
</evidence>
<gene>
    <name evidence="2" type="ORF">PCON_12153</name>
</gene>
<feature type="transmembrane region" description="Helical" evidence="1">
    <location>
        <begin position="41"/>
        <end position="61"/>
    </location>
</feature>
<feature type="transmembrane region" description="Helical" evidence="1">
    <location>
        <begin position="90"/>
        <end position="109"/>
    </location>
</feature>
<dbReference type="AlphaFoldDB" id="U4L7G0"/>
<keyword evidence="3" id="KW-1185">Reference proteome</keyword>
<evidence type="ECO:0000256" key="1">
    <source>
        <dbReference type="SAM" id="Phobius"/>
    </source>
</evidence>
<keyword evidence="1" id="KW-0812">Transmembrane</keyword>
<sequence>MEKTPQILEESLVPAIAKEDPDQIENRESETLKDRLIRANYLLAVHFISYVGISAIAFFVIPDKLVSNNDYYVFRDKGDKGRISGVTSKLGVAGINACVTAALVVTRLASSSWSSTVA</sequence>
<dbReference type="Proteomes" id="UP000018144">
    <property type="component" value="Unassembled WGS sequence"/>
</dbReference>
<name>U4L7G0_PYROM</name>
<evidence type="ECO:0000313" key="3">
    <source>
        <dbReference type="Proteomes" id="UP000018144"/>
    </source>
</evidence>
<accession>U4L7G0</accession>
<proteinExistence type="predicted"/>
<keyword evidence="1" id="KW-0472">Membrane</keyword>
<keyword evidence="1" id="KW-1133">Transmembrane helix</keyword>
<protein>
    <submittedName>
        <fullName evidence="2">Uncharacterized protein</fullName>
    </submittedName>
</protein>
<organism evidence="2 3">
    <name type="scientific">Pyronema omphalodes (strain CBS 100304)</name>
    <name type="common">Pyronema confluens</name>
    <dbReference type="NCBI Taxonomy" id="1076935"/>
    <lineage>
        <taxon>Eukaryota</taxon>
        <taxon>Fungi</taxon>
        <taxon>Dikarya</taxon>
        <taxon>Ascomycota</taxon>
        <taxon>Pezizomycotina</taxon>
        <taxon>Pezizomycetes</taxon>
        <taxon>Pezizales</taxon>
        <taxon>Pyronemataceae</taxon>
        <taxon>Pyronema</taxon>
    </lineage>
</organism>
<dbReference type="EMBL" id="HF935720">
    <property type="protein sequence ID" value="CCX12559.1"/>
    <property type="molecule type" value="Genomic_DNA"/>
</dbReference>